<sequence>MTMKELDDAKVWEQAWKERGDLVRAKQEKAGIQPSRAFDDKAETFDQSSFSEEGRRRTERILGWLEGQGVDFKGMSILDVGAASGVFTVPMLERGAAVTAVEPSPPLVRLLRENAARAGASGLEIAAAPFEEIDVRERGWEGAFDLVFVSMCPVLHDWSAVEKILSCARHYAYISLPASAGGHSLAEEIWPLVTGEPLQVGLHREMGFLQHLLYLKGYAYHSLVTRESKMSELSWGEALQEMRSLLRGRGMTVDDEVERAIAGHLEKAYPSGRVRVRQGGRFGKVLVQLGDESMRA</sequence>
<organism evidence="5 6">
    <name type="scientific">Paenibacillus pasadenensis</name>
    <dbReference type="NCBI Taxonomy" id="217090"/>
    <lineage>
        <taxon>Bacteria</taxon>
        <taxon>Bacillati</taxon>
        <taxon>Bacillota</taxon>
        <taxon>Bacilli</taxon>
        <taxon>Bacillales</taxon>
        <taxon>Paenibacillaceae</taxon>
        <taxon>Paenibacillus</taxon>
    </lineage>
</organism>
<dbReference type="InterPro" id="IPR041698">
    <property type="entry name" value="Methyltransf_25"/>
</dbReference>
<gene>
    <name evidence="5" type="ORF">B8V81_3700</name>
</gene>
<name>A0A2N5N4P9_9BACL</name>
<dbReference type="SUPFAM" id="SSF53335">
    <property type="entry name" value="S-adenosyl-L-methionine-dependent methyltransferases"/>
    <property type="match status" value="1"/>
</dbReference>
<evidence type="ECO:0000313" key="5">
    <source>
        <dbReference type="EMBL" id="PLT45269.1"/>
    </source>
</evidence>
<dbReference type="CDD" id="cd02440">
    <property type="entry name" value="AdoMet_MTases"/>
    <property type="match status" value="1"/>
</dbReference>
<dbReference type="InterPro" id="IPR029063">
    <property type="entry name" value="SAM-dependent_MTases_sf"/>
</dbReference>
<dbReference type="GO" id="GO:0032259">
    <property type="term" value="P:methylation"/>
    <property type="evidence" value="ECO:0007669"/>
    <property type="project" value="UniProtKB-KW"/>
</dbReference>
<feature type="domain" description="Methyltransferase" evidence="4">
    <location>
        <begin position="77"/>
        <end position="166"/>
    </location>
</feature>
<keyword evidence="6" id="KW-1185">Reference proteome</keyword>
<comment type="caution">
    <text evidence="5">The sequence shown here is derived from an EMBL/GenBank/DDBJ whole genome shotgun (WGS) entry which is preliminary data.</text>
</comment>
<dbReference type="PANTHER" id="PTHR43464:SF19">
    <property type="entry name" value="UBIQUINONE BIOSYNTHESIS O-METHYLTRANSFERASE, MITOCHONDRIAL"/>
    <property type="match status" value="1"/>
</dbReference>
<dbReference type="GO" id="GO:0008168">
    <property type="term" value="F:methyltransferase activity"/>
    <property type="evidence" value="ECO:0007669"/>
    <property type="project" value="UniProtKB-KW"/>
</dbReference>
<dbReference type="EMBL" id="NFEZ01000004">
    <property type="protein sequence ID" value="PLT45269.1"/>
    <property type="molecule type" value="Genomic_DNA"/>
</dbReference>
<keyword evidence="2" id="KW-0808">Transferase</keyword>
<keyword evidence="1" id="KW-0489">Methyltransferase</keyword>
<evidence type="ECO:0000259" key="4">
    <source>
        <dbReference type="Pfam" id="PF13649"/>
    </source>
</evidence>
<evidence type="ECO:0000313" key="6">
    <source>
        <dbReference type="Proteomes" id="UP000234789"/>
    </source>
</evidence>
<protein>
    <recommendedName>
        <fullName evidence="4">Methyltransferase domain-containing protein</fullName>
    </recommendedName>
</protein>
<dbReference type="Proteomes" id="UP000234789">
    <property type="component" value="Unassembled WGS sequence"/>
</dbReference>
<dbReference type="PANTHER" id="PTHR43464">
    <property type="entry name" value="METHYLTRANSFERASE"/>
    <property type="match status" value="1"/>
</dbReference>
<evidence type="ECO:0000256" key="2">
    <source>
        <dbReference type="ARBA" id="ARBA00022679"/>
    </source>
</evidence>
<dbReference type="Gene3D" id="3.40.50.150">
    <property type="entry name" value="Vaccinia Virus protein VP39"/>
    <property type="match status" value="1"/>
</dbReference>
<dbReference type="Pfam" id="PF13649">
    <property type="entry name" value="Methyltransf_25"/>
    <property type="match status" value="1"/>
</dbReference>
<accession>A0A2N5N4P9</accession>
<keyword evidence="3" id="KW-0949">S-adenosyl-L-methionine</keyword>
<reference evidence="5 6" key="1">
    <citation type="submission" date="2017-05" db="EMBL/GenBank/DDBJ databases">
        <title>Functional genome analysis of Paenibacillus pasadenensis strain R16: insights on endophytic life style and antifungal activity.</title>
        <authorList>
            <person name="Passera A."/>
            <person name="Marcolungo L."/>
            <person name="Casati P."/>
            <person name="Brasca M."/>
            <person name="Quaglino F."/>
            <person name="Delledonne M."/>
        </authorList>
    </citation>
    <scope>NUCLEOTIDE SEQUENCE [LARGE SCALE GENOMIC DNA]</scope>
    <source>
        <strain evidence="5 6">R16</strain>
    </source>
</reference>
<evidence type="ECO:0000256" key="3">
    <source>
        <dbReference type="ARBA" id="ARBA00022691"/>
    </source>
</evidence>
<proteinExistence type="predicted"/>
<dbReference type="AlphaFoldDB" id="A0A2N5N4P9"/>
<evidence type="ECO:0000256" key="1">
    <source>
        <dbReference type="ARBA" id="ARBA00022603"/>
    </source>
</evidence>